<sequence>MSLGRAKMKVTRRLADQAPQVQATLCIDRLLSGPVAVRCAGQARALGGLAAASWLPANMHAGDLLARQKPTLHHSVVPRTSCAPVIWFQMRPR</sequence>
<accession>A0A9P3LHC6</accession>
<evidence type="ECO:0000313" key="1">
    <source>
        <dbReference type="EMBL" id="GJE94539.1"/>
    </source>
</evidence>
<dbReference type="Proteomes" id="UP000703269">
    <property type="component" value="Unassembled WGS sequence"/>
</dbReference>
<protein>
    <submittedName>
        <fullName evidence="1">Uncharacterized protein</fullName>
    </submittedName>
</protein>
<name>A0A9P3LHC6_9APHY</name>
<reference evidence="1 2" key="1">
    <citation type="submission" date="2021-08" db="EMBL/GenBank/DDBJ databases">
        <title>Draft Genome Sequence of Phanerochaete sordida strain YK-624.</title>
        <authorList>
            <person name="Mori T."/>
            <person name="Dohra H."/>
            <person name="Suzuki T."/>
            <person name="Kawagishi H."/>
            <person name="Hirai H."/>
        </authorList>
    </citation>
    <scope>NUCLEOTIDE SEQUENCE [LARGE SCALE GENOMIC DNA]</scope>
    <source>
        <strain evidence="1 2">YK-624</strain>
    </source>
</reference>
<dbReference type="EMBL" id="BPQB01000041">
    <property type="protein sequence ID" value="GJE94539.1"/>
    <property type="molecule type" value="Genomic_DNA"/>
</dbReference>
<proteinExistence type="predicted"/>
<comment type="caution">
    <text evidence="1">The sequence shown here is derived from an EMBL/GenBank/DDBJ whole genome shotgun (WGS) entry which is preliminary data.</text>
</comment>
<dbReference type="AlphaFoldDB" id="A0A9P3LHC6"/>
<evidence type="ECO:0000313" key="2">
    <source>
        <dbReference type="Proteomes" id="UP000703269"/>
    </source>
</evidence>
<keyword evidence="2" id="KW-1185">Reference proteome</keyword>
<organism evidence="1 2">
    <name type="scientific">Phanerochaete sordida</name>
    <dbReference type="NCBI Taxonomy" id="48140"/>
    <lineage>
        <taxon>Eukaryota</taxon>
        <taxon>Fungi</taxon>
        <taxon>Dikarya</taxon>
        <taxon>Basidiomycota</taxon>
        <taxon>Agaricomycotina</taxon>
        <taxon>Agaricomycetes</taxon>
        <taxon>Polyporales</taxon>
        <taxon>Phanerochaetaceae</taxon>
        <taxon>Phanerochaete</taxon>
    </lineage>
</organism>
<gene>
    <name evidence="1" type="ORF">PsYK624_107090</name>
</gene>